<dbReference type="RefSeq" id="WP_158410078.1">
    <property type="nucleotide sequence ID" value="NZ_CP056023.1"/>
</dbReference>
<name>A0A2G9FM61_9FUSO</name>
<proteinExistence type="predicted"/>
<dbReference type="Proteomes" id="UP000230719">
    <property type="component" value="Unassembled WGS sequence"/>
</dbReference>
<organism evidence="1 2">
    <name type="scientific">Fusobacterium animalis</name>
    <dbReference type="NCBI Taxonomy" id="76859"/>
    <lineage>
        <taxon>Bacteria</taxon>
        <taxon>Fusobacteriati</taxon>
        <taxon>Fusobacteriota</taxon>
        <taxon>Fusobacteriia</taxon>
        <taxon>Fusobacteriales</taxon>
        <taxon>Fusobacteriaceae</taxon>
        <taxon>Fusobacterium</taxon>
    </lineage>
</organism>
<gene>
    <name evidence="1" type="ORF">CI114_02570</name>
</gene>
<comment type="caution">
    <text evidence="1">The sequence shown here is derived from an EMBL/GenBank/DDBJ whole genome shotgun (WGS) entry which is preliminary data.</text>
</comment>
<sequence>MVKEKFFINGHYQELEYDVENQCPFCGIFNSPKRILDMFSYTDNLKVVVLVFETTCCHKEFLSLYLIEESTTKLIATYPTGSPDVFPQTIQDLSPSFVKIHTQAKTAENNGHFELASTGYRNSLEFLIKDFAIKCLGKTSEEVAPKTLYKAIEDYLPNESLVKSADVVRILGNDNTHYTKKYPNLELPTLKKYLKYFIDIIERECDLSNPPVSR</sequence>
<accession>A0A2G9FM61</accession>
<protein>
    <submittedName>
        <fullName evidence="1">Uncharacterized protein</fullName>
    </submittedName>
</protein>
<reference evidence="1 2" key="1">
    <citation type="submission" date="2017-08" db="EMBL/GenBank/DDBJ databases">
        <title>Analysis of Fusobacterium persistence and antibiotic response in human colorectal.</title>
        <authorList>
            <person name="Bullman S."/>
        </authorList>
    </citation>
    <scope>NUCLEOTIDE SEQUENCE [LARGE SCALE GENOMIC DNA]</scope>
    <source>
        <strain evidence="1 2">P2_CP</strain>
    </source>
</reference>
<evidence type="ECO:0000313" key="2">
    <source>
        <dbReference type="Proteomes" id="UP000230719"/>
    </source>
</evidence>
<evidence type="ECO:0000313" key="1">
    <source>
        <dbReference type="EMBL" id="PIM93059.1"/>
    </source>
</evidence>
<dbReference type="EMBL" id="NPND01000005">
    <property type="protein sequence ID" value="PIM93059.1"/>
    <property type="molecule type" value="Genomic_DNA"/>
</dbReference>
<dbReference type="AlphaFoldDB" id="A0A2G9FM61"/>